<proteinExistence type="predicted"/>
<evidence type="ECO:0000313" key="1">
    <source>
        <dbReference type="EMBL" id="TYC49619.1"/>
    </source>
</evidence>
<sequence length="113" mass="12556">MEKMTLKVDVDTEMLELVMKAFRLGIDAGRGDGNYHLGLSTSIDGFIKENIESLVKVKDYHPVDRTDLPKDLHVTAAGSDCEGDSTIDELTDATGNHYLRQNDDMKIENPDSN</sequence>
<protein>
    <submittedName>
        <fullName evidence="1">Uncharacterized protein</fullName>
    </submittedName>
</protein>
<dbReference type="AlphaFoldDB" id="A0A6C2C7Q7"/>
<keyword evidence="2" id="KW-1185">Reference proteome</keyword>
<organism evidence="1 2">
    <name type="scientific">Weissella muntiaci</name>
    <dbReference type="NCBI Taxonomy" id="2508881"/>
    <lineage>
        <taxon>Bacteria</taxon>
        <taxon>Bacillati</taxon>
        <taxon>Bacillota</taxon>
        <taxon>Bacilli</taxon>
        <taxon>Lactobacillales</taxon>
        <taxon>Lactobacillaceae</taxon>
        <taxon>Weissella</taxon>
    </lineage>
</organism>
<comment type="caution">
    <text evidence="1">The sequence shown here is derived from an EMBL/GenBank/DDBJ whole genome shotgun (WGS) entry which is preliminary data.</text>
</comment>
<dbReference type="EMBL" id="SDGZ01000014">
    <property type="protein sequence ID" value="TYC49619.1"/>
    <property type="molecule type" value="Genomic_DNA"/>
</dbReference>
<name>A0A6C2C7Q7_9LACO</name>
<dbReference type="RefSeq" id="WP_148622611.1">
    <property type="nucleotide sequence ID" value="NZ_SDGZ01000014.1"/>
</dbReference>
<gene>
    <name evidence="1" type="ORF">ESZ50_05600</name>
</gene>
<dbReference type="Proteomes" id="UP000371977">
    <property type="component" value="Unassembled WGS sequence"/>
</dbReference>
<accession>A0A6C2C7Q7</accession>
<reference evidence="1 2" key="1">
    <citation type="submission" date="2019-01" db="EMBL/GenBank/DDBJ databases">
        <title>Weissella sp. nov., a novel lactic acid bacterium isolated from animal feces.</title>
        <authorList>
            <person name="Wang L.-T."/>
        </authorList>
    </citation>
    <scope>NUCLEOTIDE SEQUENCE [LARGE SCALE GENOMIC DNA]</scope>
    <source>
        <strain evidence="1 2">8H-2</strain>
    </source>
</reference>
<evidence type="ECO:0000313" key="2">
    <source>
        <dbReference type="Proteomes" id="UP000371977"/>
    </source>
</evidence>